<organism evidence="10">
    <name type="scientific">Nothobranchius furzeri</name>
    <name type="common">Turquoise killifish</name>
    <dbReference type="NCBI Taxonomy" id="105023"/>
    <lineage>
        <taxon>Eukaryota</taxon>
        <taxon>Metazoa</taxon>
        <taxon>Chordata</taxon>
        <taxon>Craniata</taxon>
        <taxon>Vertebrata</taxon>
        <taxon>Euteleostomi</taxon>
        <taxon>Actinopterygii</taxon>
        <taxon>Neopterygii</taxon>
        <taxon>Teleostei</taxon>
        <taxon>Neoteleostei</taxon>
        <taxon>Acanthomorphata</taxon>
        <taxon>Ovalentaria</taxon>
        <taxon>Atherinomorphae</taxon>
        <taxon>Cyprinodontiformes</taxon>
        <taxon>Nothobranchiidae</taxon>
        <taxon>Nothobranchius</taxon>
    </lineage>
</organism>
<dbReference type="InterPro" id="IPR002931">
    <property type="entry name" value="Transglutaminase-like"/>
</dbReference>
<dbReference type="InterPro" id="IPR036985">
    <property type="entry name" value="Transglutaminase-like_sf"/>
</dbReference>
<accession>A0A1A8AQH1</accession>
<dbReference type="EC" id="2.3.2.13" evidence="7"/>
<dbReference type="EMBL" id="HADY01018799">
    <property type="protein sequence ID" value="SBP57284.1"/>
    <property type="molecule type" value="Transcribed_RNA"/>
</dbReference>
<evidence type="ECO:0000256" key="2">
    <source>
        <dbReference type="ARBA" id="ARBA00005968"/>
    </source>
</evidence>
<feature type="active site" evidence="8">
    <location>
        <position position="396"/>
    </location>
</feature>
<evidence type="ECO:0000256" key="1">
    <source>
        <dbReference type="ARBA" id="ARBA00001913"/>
    </source>
</evidence>
<dbReference type="InterPro" id="IPR050779">
    <property type="entry name" value="Transglutaminase"/>
</dbReference>
<evidence type="ECO:0000256" key="5">
    <source>
        <dbReference type="ARBA" id="ARBA00022837"/>
    </source>
</evidence>
<dbReference type="Gene3D" id="2.60.40.10">
    <property type="entry name" value="Immunoglobulins"/>
    <property type="match status" value="3"/>
</dbReference>
<protein>
    <recommendedName>
        <fullName evidence="7">protein-glutamine gamma-glutamyltransferase</fullName>
        <ecNumber evidence="7">2.3.2.13</ecNumber>
    </recommendedName>
</protein>
<dbReference type="InterPro" id="IPR013783">
    <property type="entry name" value="Ig-like_fold"/>
</dbReference>
<evidence type="ECO:0000256" key="8">
    <source>
        <dbReference type="PIRSR" id="PIRSR000459-1"/>
    </source>
</evidence>
<keyword evidence="4" id="KW-0479">Metal-binding</keyword>
<dbReference type="GO" id="GO:0046872">
    <property type="term" value="F:metal ion binding"/>
    <property type="evidence" value="ECO:0007669"/>
    <property type="project" value="UniProtKB-KW"/>
</dbReference>
<keyword evidence="3" id="KW-0808">Transferase</keyword>
<dbReference type="Pfam" id="PF00927">
    <property type="entry name" value="Transglut_C"/>
    <property type="match status" value="2"/>
</dbReference>
<dbReference type="PIRSF" id="PIRSF000459">
    <property type="entry name" value="TGM_EBP42"/>
    <property type="match status" value="1"/>
</dbReference>
<dbReference type="OrthoDB" id="437511at2759"/>
<dbReference type="InterPro" id="IPR038765">
    <property type="entry name" value="Papain-like_cys_pep_sf"/>
</dbReference>
<dbReference type="PANTHER" id="PTHR11590">
    <property type="entry name" value="PROTEIN-GLUTAMINE GAMMA-GLUTAMYLTRANSFERASE"/>
    <property type="match status" value="1"/>
</dbReference>
<dbReference type="AlphaFoldDB" id="A0A1A8AQH1"/>
<dbReference type="Gene3D" id="3.90.260.10">
    <property type="entry name" value="Transglutaminase-like"/>
    <property type="match status" value="1"/>
</dbReference>
<feature type="domain" description="Transglutaminase-like" evidence="9">
    <location>
        <begin position="306"/>
        <end position="399"/>
    </location>
</feature>
<proteinExistence type="inferred from homology"/>
<dbReference type="InterPro" id="IPR023608">
    <property type="entry name" value="Transglutaminase_animal"/>
</dbReference>
<dbReference type="SUPFAM" id="SSF81296">
    <property type="entry name" value="E set domains"/>
    <property type="match status" value="1"/>
</dbReference>
<evidence type="ECO:0000313" key="10">
    <source>
        <dbReference type="EMBL" id="SBP57284.1"/>
    </source>
</evidence>
<dbReference type="Pfam" id="PF01841">
    <property type="entry name" value="Transglut_core"/>
    <property type="match status" value="1"/>
</dbReference>
<comment type="similarity">
    <text evidence="2">Belongs to the transglutaminase superfamily. Transglutaminase family.</text>
</comment>
<evidence type="ECO:0000259" key="9">
    <source>
        <dbReference type="SMART" id="SM00460"/>
    </source>
</evidence>
<reference evidence="10" key="2">
    <citation type="submission" date="2016-06" db="EMBL/GenBank/DDBJ databases">
        <title>The genome of a short-lived fish provides insights into sex chromosome evolution and the genetic control of aging.</title>
        <authorList>
            <person name="Reichwald K."/>
            <person name="Felder M."/>
            <person name="Petzold A."/>
            <person name="Koch P."/>
            <person name="Groth M."/>
            <person name="Platzer M."/>
        </authorList>
    </citation>
    <scope>NUCLEOTIDE SEQUENCE</scope>
    <source>
        <tissue evidence="10">Brain</tissue>
    </source>
</reference>
<dbReference type="InterPro" id="IPR036238">
    <property type="entry name" value="Transglutaminase_C_sf"/>
</dbReference>
<dbReference type="Pfam" id="PF00868">
    <property type="entry name" value="Transglut_N"/>
    <property type="match status" value="1"/>
</dbReference>
<dbReference type="InterPro" id="IPR014756">
    <property type="entry name" value="Ig_E-set"/>
</dbReference>
<keyword evidence="5" id="KW-0106">Calcium</keyword>
<dbReference type="SMART" id="SM00460">
    <property type="entry name" value="TGc"/>
    <property type="match status" value="1"/>
</dbReference>
<gene>
    <name evidence="10" type="primary">F13A1</name>
</gene>
<dbReference type="InterPro" id="IPR001102">
    <property type="entry name" value="Transglutaminase_N"/>
</dbReference>
<dbReference type="SUPFAM" id="SSF54001">
    <property type="entry name" value="Cysteine proteinases"/>
    <property type="match status" value="1"/>
</dbReference>
<dbReference type="InterPro" id="IPR008958">
    <property type="entry name" value="Transglutaminase_C"/>
</dbReference>
<name>A0A1A8AQH1_NOTFU</name>
<dbReference type="GO" id="GO:0072378">
    <property type="term" value="P:blood coagulation, fibrin clot formation"/>
    <property type="evidence" value="ECO:0007669"/>
    <property type="project" value="TreeGrafter"/>
</dbReference>
<feature type="active site" evidence="8">
    <location>
        <position position="314"/>
    </location>
</feature>
<comment type="cofactor">
    <cofactor evidence="1">
        <name>Ca(2+)</name>
        <dbReference type="ChEBI" id="CHEBI:29108"/>
    </cofactor>
</comment>
<dbReference type="PANTHER" id="PTHR11590:SF42">
    <property type="entry name" value="COAGULATION FACTOR XIII A CHAIN"/>
    <property type="match status" value="1"/>
</dbReference>
<feature type="active site" evidence="8">
    <location>
        <position position="373"/>
    </location>
</feature>
<dbReference type="GO" id="GO:0007399">
    <property type="term" value="P:nervous system development"/>
    <property type="evidence" value="ECO:0007669"/>
    <property type="project" value="UniProtKB-ARBA"/>
</dbReference>
<evidence type="ECO:0000256" key="7">
    <source>
        <dbReference type="ARBA" id="ARBA00024222"/>
    </source>
</evidence>
<reference evidence="10" key="1">
    <citation type="submission" date="2016-05" db="EMBL/GenBank/DDBJ databases">
        <authorList>
            <person name="Lavstsen T."/>
            <person name="Jespersen J.S."/>
        </authorList>
    </citation>
    <scope>NUCLEOTIDE SEQUENCE</scope>
    <source>
        <tissue evidence="10">Brain</tissue>
    </source>
</reference>
<evidence type="ECO:0000256" key="6">
    <source>
        <dbReference type="ARBA" id="ARBA00023315"/>
    </source>
</evidence>
<sequence>MSFASFKGRYQRPVPTTNLMVNEEDFDRFEQLDDDSDFMPRAPPPGVEALSVVGVNTRQDLNEGPHNTHDYVTNQLVVRRGQQFTIDVTFNRPLTPQDDFQVEFLIGSDPSPNKGSLVVVTFGNRPGGSWTGQIVGAQGPVTSLGITPNPRAIVGLYRLYVAVSVGSSLQRTDRNPATDLYVLFNPWCPNDDVFYPDDAGRYEYVLNSTGLIYQGTNTAVTERGWVYGQFEAGVLDACIYILDTCRMPIDNRDDVIKIVRTASAMINSQDDNGVLVGNWGEDFSMGTAPTSWTGSSAILLQYHNTGAPVSFAQCWVYAAVLNTFLRCLGIPTRLITNFNSAHDNNGNLKIELIFKADGSPDRRNTRDSIWNYHCWNEAFMKRSDLPTQYSGWQVVDATPQETSDGYFRCGPAAIAAVKEGDLCYPFDSGFVFAEVNSDVIYLKSDRYGNMTPFRVDTAYTGILMYTKAVGSWSPEDITHNYKYPEGSPQDKQSMARAEQYGCQRDHSDVPAGKLTLDITSESTLVGQPVRILVTFYNQSELHKTAKAHIEVSMVYYTGVVSEKFWMEDFTLQLEAFHNNSAMFEVKPQDYIKFMGSKAYLHIVVTGQSDTETTSQVKVVSLKPPPVSIVLSGQPQLNREMYVTVSFRNTLNMMLHNAKMMIEGAGLMDTRVFNYSTIGPFAEVSQKVRFIPRKPGVRTIVALLDCQNLPEATSMVEVRILQ</sequence>
<dbReference type="FunFam" id="3.90.260.10:FF:000001">
    <property type="entry name" value="Protein-glutamine gamma-glutamyltransferase 2"/>
    <property type="match status" value="1"/>
</dbReference>
<keyword evidence="6" id="KW-0012">Acyltransferase</keyword>
<evidence type="ECO:0000256" key="4">
    <source>
        <dbReference type="ARBA" id="ARBA00022723"/>
    </source>
</evidence>
<evidence type="ECO:0000256" key="3">
    <source>
        <dbReference type="ARBA" id="ARBA00022679"/>
    </source>
</evidence>
<dbReference type="GO" id="GO:0003810">
    <property type="term" value="F:protein-glutamine gamma-glutamyltransferase activity"/>
    <property type="evidence" value="ECO:0007669"/>
    <property type="project" value="UniProtKB-EC"/>
</dbReference>
<dbReference type="SUPFAM" id="SSF49309">
    <property type="entry name" value="Transglutaminase, two C-terminal domains"/>
    <property type="match status" value="2"/>
</dbReference>